<dbReference type="Proteomes" id="UP001516400">
    <property type="component" value="Unassembled WGS sequence"/>
</dbReference>
<organism evidence="8 9">
    <name type="scientific">Cryptolaemus montrouzieri</name>
    <dbReference type="NCBI Taxonomy" id="559131"/>
    <lineage>
        <taxon>Eukaryota</taxon>
        <taxon>Metazoa</taxon>
        <taxon>Ecdysozoa</taxon>
        <taxon>Arthropoda</taxon>
        <taxon>Hexapoda</taxon>
        <taxon>Insecta</taxon>
        <taxon>Pterygota</taxon>
        <taxon>Neoptera</taxon>
        <taxon>Endopterygota</taxon>
        <taxon>Coleoptera</taxon>
        <taxon>Polyphaga</taxon>
        <taxon>Cucujiformia</taxon>
        <taxon>Coccinelloidea</taxon>
        <taxon>Coccinellidae</taxon>
        <taxon>Scymninae</taxon>
        <taxon>Scymnini</taxon>
        <taxon>Cryptolaemus</taxon>
    </lineage>
</organism>
<evidence type="ECO:0000256" key="2">
    <source>
        <dbReference type="ARBA" id="ARBA00009565"/>
    </source>
</evidence>
<keyword evidence="9" id="KW-1185">Reference proteome</keyword>
<keyword evidence="5 7" id="KW-0472">Membrane</keyword>
<evidence type="ECO:0000256" key="7">
    <source>
        <dbReference type="SAM" id="Phobius"/>
    </source>
</evidence>
<reference evidence="8 9" key="1">
    <citation type="journal article" date="2021" name="BMC Biol.">
        <title>Horizontally acquired antibacterial genes associated with adaptive radiation of ladybird beetles.</title>
        <authorList>
            <person name="Li H.S."/>
            <person name="Tang X.F."/>
            <person name="Huang Y.H."/>
            <person name="Xu Z.Y."/>
            <person name="Chen M.L."/>
            <person name="Du X.Y."/>
            <person name="Qiu B.Y."/>
            <person name="Chen P.T."/>
            <person name="Zhang W."/>
            <person name="Slipinski A."/>
            <person name="Escalona H.E."/>
            <person name="Waterhouse R.M."/>
            <person name="Zwick A."/>
            <person name="Pang H."/>
        </authorList>
    </citation>
    <scope>NUCLEOTIDE SEQUENCE [LARGE SCALE GENOMIC DNA]</scope>
    <source>
        <strain evidence="8">SYSU2018</strain>
    </source>
</reference>
<evidence type="ECO:0000256" key="5">
    <source>
        <dbReference type="ARBA" id="ARBA00023136"/>
    </source>
</evidence>
<dbReference type="Pfam" id="PF04103">
    <property type="entry name" value="CD20"/>
    <property type="match status" value="1"/>
</dbReference>
<evidence type="ECO:0000313" key="9">
    <source>
        <dbReference type="Proteomes" id="UP001516400"/>
    </source>
</evidence>
<feature type="region of interest" description="Disordered" evidence="6">
    <location>
        <begin position="401"/>
        <end position="443"/>
    </location>
</feature>
<feature type="compositionally biased region" description="Polar residues" evidence="6">
    <location>
        <begin position="428"/>
        <end position="443"/>
    </location>
</feature>
<evidence type="ECO:0000313" key="8">
    <source>
        <dbReference type="EMBL" id="KAL3274427.1"/>
    </source>
</evidence>
<dbReference type="PANTHER" id="PTHR23320">
    <property type="entry name" value="MEMBRANE-SPANNING 4-DOMAINS SUBFAMILY A MS4A -RELATED"/>
    <property type="match status" value="1"/>
</dbReference>
<feature type="region of interest" description="Disordered" evidence="6">
    <location>
        <begin position="1"/>
        <end position="21"/>
    </location>
</feature>
<feature type="region of interest" description="Disordered" evidence="6">
    <location>
        <begin position="324"/>
        <end position="384"/>
    </location>
</feature>
<evidence type="ECO:0000256" key="1">
    <source>
        <dbReference type="ARBA" id="ARBA00004141"/>
    </source>
</evidence>
<dbReference type="PANTHER" id="PTHR23320:SF173">
    <property type="entry name" value="MARVEL DOMAIN-CONTAINING PROTEIN-RELATED"/>
    <property type="match status" value="1"/>
</dbReference>
<comment type="similarity">
    <text evidence="2">Belongs to the MS4A family.</text>
</comment>
<keyword evidence="3 7" id="KW-0812">Transmembrane</keyword>
<keyword evidence="4 7" id="KW-1133">Transmembrane helix</keyword>
<feature type="compositionally biased region" description="Basic residues" evidence="6">
    <location>
        <begin position="332"/>
        <end position="348"/>
    </location>
</feature>
<feature type="compositionally biased region" description="Low complexity" evidence="6">
    <location>
        <begin position="407"/>
        <end position="427"/>
    </location>
</feature>
<feature type="transmembrane region" description="Helical" evidence="7">
    <location>
        <begin position="104"/>
        <end position="125"/>
    </location>
</feature>
<feature type="transmembrane region" description="Helical" evidence="7">
    <location>
        <begin position="205"/>
        <end position="227"/>
    </location>
</feature>
<comment type="subcellular location">
    <subcellularLocation>
        <location evidence="1">Membrane</location>
        <topology evidence="1">Multi-pass membrane protein</topology>
    </subcellularLocation>
</comment>
<name>A0ABD2N6R5_9CUCU</name>
<proteinExistence type="inferred from homology"/>
<feature type="compositionally biased region" description="Basic and acidic residues" evidence="6">
    <location>
        <begin position="368"/>
        <end position="384"/>
    </location>
</feature>
<protein>
    <submittedName>
        <fullName evidence="8">Uncharacterized protein</fullName>
    </submittedName>
</protein>
<evidence type="ECO:0000256" key="6">
    <source>
        <dbReference type="SAM" id="MobiDB-lite"/>
    </source>
</evidence>
<feature type="compositionally biased region" description="Basic residues" evidence="6">
    <location>
        <begin position="357"/>
        <end position="367"/>
    </location>
</feature>
<dbReference type="InterPro" id="IPR030417">
    <property type="entry name" value="MS4A"/>
</dbReference>
<accession>A0ABD2N6R5</accession>
<evidence type="ECO:0000256" key="3">
    <source>
        <dbReference type="ARBA" id="ARBA00022692"/>
    </source>
</evidence>
<feature type="transmembrane region" description="Helical" evidence="7">
    <location>
        <begin position="75"/>
        <end position="98"/>
    </location>
</feature>
<sequence>MDVKETSEKPPMVTDLDDPVENEDFSKKNIEVSLERLSDDQLIIKSPNDNLSVSAKSSVKEVKCVKKSVVLDGDVFWLGILQVVFGVLMIGFGVYAILHGAAMALIAAGIWTGLIALSTGIFGILATATRCCPIEEKWRKLSTTLFLALSLISLALSQLVVVLTAIGLVRDLNNTENEKESPDYEGSTEYHMLDSKFSFIIPENYFGILANSALIIVSGLEFIVAMISSYKGARAICPCFKKENIVYTGLPANNSHALVSSWLGKHSPPPQLYVVTSSSTLGKGNKLSGGLPVTPVFTYPPQMMGPQIVGVPLIPAPLGTIPSPIIPPTTRKPPHLYSKHHPKSKILAHRPIEKTPRPSRSRSRSRSKTREESPTEKEVARTYTGLDKEIAEQFIERCETKKANTNSLSSKTSCDNSSSSETTADSSGAPTETTTNSKEFLVK</sequence>
<feature type="transmembrane region" description="Helical" evidence="7">
    <location>
        <begin position="145"/>
        <end position="169"/>
    </location>
</feature>
<dbReference type="GO" id="GO:0016020">
    <property type="term" value="C:membrane"/>
    <property type="evidence" value="ECO:0007669"/>
    <property type="project" value="UniProtKB-SubCell"/>
</dbReference>
<dbReference type="InterPro" id="IPR007237">
    <property type="entry name" value="CD20-like"/>
</dbReference>
<gene>
    <name evidence="8" type="ORF">HHI36_015815</name>
</gene>
<dbReference type="AlphaFoldDB" id="A0ABD2N6R5"/>
<dbReference type="EMBL" id="JABFTP020000062">
    <property type="protein sequence ID" value="KAL3274427.1"/>
    <property type="molecule type" value="Genomic_DNA"/>
</dbReference>
<evidence type="ECO:0000256" key="4">
    <source>
        <dbReference type="ARBA" id="ARBA00022989"/>
    </source>
</evidence>
<comment type="caution">
    <text evidence="8">The sequence shown here is derived from an EMBL/GenBank/DDBJ whole genome shotgun (WGS) entry which is preliminary data.</text>
</comment>